<evidence type="ECO:0000256" key="5">
    <source>
        <dbReference type="ARBA" id="ARBA00022801"/>
    </source>
</evidence>
<feature type="signal peptide" evidence="9">
    <location>
        <begin position="1"/>
        <end position="30"/>
    </location>
</feature>
<dbReference type="InterPro" id="IPR008979">
    <property type="entry name" value="Galactose-bd-like_sf"/>
</dbReference>
<feature type="chain" id="PRO_5038676150" evidence="9">
    <location>
        <begin position="31"/>
        <end position="982"/>
    </location>
</feature>
<dbReference type="Gene3D" id="1.10.390.10">
    <property type="entry name" value="Neutral Protease Domain 2"/>
    <property type="match status" value="1"/>
</dbReference>
<dbReference type="PANTHER" id="PTHR33794">
    <property type="entry name" value="BACILLOLYSIN"/>
    <property type="match status" value="1"/>
</dbReference>
<reference evidence="11 12" key="1">
    <citation type="submission" date="2018-05" db="EMBL/GenBank/DDBJ databases">
        <title>Genomic Encyclopedia of Archaeal and Bacterial Type Strains, Phase II (KMG-II): from individual species to whole genera.</title>
        <authorList>
            <person name="Goeker M."/>
        </authorList>
    </citation>
    <scope>NUCLEOTIDE SEQUENCE [LARGE SCALE GENOMIC DNA]</scope>
    <source>
        <strain evidence="11 12">DSM 45184</strain>
    </source>
</reference>
<evidence type="ECO:0000256" key="9">
    <source>
        <dbReference type="SAM" id="SignalP"/>
    </source>
</evidence>
<keyword evidence="7 11" id="KW-0482">Metalloprotease</keyword>
<dbReference type="Proteomes" id="UP000245697">
    <property type="component" value="Unassembled WGS sequence"/>
</dbReference>
<dbReference type="GO" id="GO:0004252">
    <property type="term" value="F:serine-type endopeptidase activity"/>
    <property type="evidence" value="ECO:0007669"/>
    <property type="project" value="InterPro"/>
</dbReference>
<dbReference type="InterPro" id="IPR027268">
    <property type="entry name" value="Peptidase_M4/M1_CTD_sf"/>
</dbReference>
<dbReference type="EMBL" id="QGGR01000022">
    <property type="protein sequence ID" value="PWK39545.1"/>
    <property type="molecule type" value="Genomic_DNA"/>
</dbReference>
<evidence type="ECO:0000313" key="11">
    <source>
        <dbReference type="EMBL" id="PWK39545.1"/>
    </source>
</evidence>
<dbReference type="PROSITE" id="PS51829">
    <property type="entry name" value="P_HOMO_B"/>
    <property type="match status" value="1"/>
</dbReference>
<sequence>MRRSRSRRALRVTALSSATLVMLGLGAAYTAGYSGVGEVPEPDFSDGGAVSSAAAADQYVTGTSTGFVKDPDARYTRQSVITTPRGLNYVSYARTYKNLPVFVGGDVVVVTDAKGTVKGGTAGAEVEVATTPKVTAAKAKKVSLLIHPGDVAGEPKLGVIAGDGKDRLVWEVVIESRPGAEASRAHAYVDARTGEYAGSWDEITGGTGQGHYGGQVTIGTTTGSGGFEMRDPSRGGMRVLNDRTGQVLTDADDKWGNGTGSDPTTGGVDTQYAGGVMWDMLKTKFNRNGIDGKGGTASMFVGLAEVNAFYSCAGTGDANRDQTKYGRTSDGARQVNSVDVVAHELGHGVFCHTPGGSRGTTNETGGLNEATGDIFGTLAEHFAANPNDPADYLVGEEVNLSGRGPIRNMHTPSAVGDPNCWSSSIPTTEVHSAAGPLNHWFYLAAEGSAPAGKPASATCNGSRVTGIGLWPAGEIFYHALLRKTSGWTYTKARKATLDAARELHPNSCTEFNVVKAAWDAVSVPSQGDPTCTVTAPQPVPSATTPSPSAPASPSTAPSPSAPGTSAPAPSAPNPTATAVQTVDIDAAALRADINEFARIAQANNGNRAHGSAGYKASLDYLKQRLDVAGYTTRVQQFTHAGKTGYNLIADLPGRGDPNRVVMLGAHLDSVTQGAGVNDNASGSAGILEVALAYAASGANGDKGIRFGWWGAEEAGLVGSKAYVSSLATGERAKITGYLNFDMIGSPNPGYFVYGDDTRGTAIAAALKAGFAAEGIEPDSTDIKGRSDHASFKAAGIPTGGTASLSLAPAMTAAEAAKWDGEAGKPYDPCYHSSCDGAGNVDHDALDAHTDVAAYAAWALTGVKAPAEPTSTRVENPADFAIKDRSAIESPITVQRSGQAPATLKVDVDIRHGFRGDLEIDVIAPDGTAYRIKKSSRFDSADDVKVGQTVDASAEQAAGTWKLRVRDLYSGDTGTLNSWALTF</sequence>
<evidence type="ECO:0000256" key="3">
    <source>
        <dbReference type="ARBA" id="ARBA00022723"/>
    </source>
</evidence>
<feature type="compositionally biased region" description="Low complexity" evidence="8">
    <location>
        <begin position="534"/>
        <end position="576"/>
    </location>
</feature>
<comment type="caution">
    <text evidence="11">The sequence shown here is derived from an EMBL/GenBank/DDBJ whole genome shotgun (WGS) entry which is preliminary data.</text>
</comment>
<comment type="similarity">
    <text evidence="1">Belongs to the peptidase M28 family. M28A subfamily.</text>
</comment>
<protein>
    <submittedName>
        <fullName evidence="11">Zn-dependent metalloprotease</fullName>
    </submittedName>
</protein>
<dbReference type="SUPFAM" id="SSF55486">
    <property type="entry name" value="Metalloproteases ('zincins'), catalytic domain"/>
    <property type="match status" value="1"/>
</dbReference>
<dbReference type="Gene3D" id="3.10.170.10">
    <property type="match status" value="1"/>
</dbReference>
<evidence type="ECO:0000256" key="6">
    <source>
        <dbReference type="ARBA" id="ARBA00022833"/>
    </source>
</evidence>
<dbReference type="GO" id="GO:0004222">
    <property type="term" value="F:metalloendopeptidase activity"/>
    <property type="evidence" value="ECO:0007669"/>
    <property type="project" value="InterPro"/>
</dbReference>
<dbReference type="Gene3D" id="2.60.120.260">
    <property type="entry name" value="Galactose-binding domain-like"/>
    <property type="match status" value="1"/>
</dbReference>
<dbReference type="InterPro" id="IPR011096">
    <property type="entry name" value="FTP_domain"/>
</dbReference>
<dbReference type="FunFam" id="3.40.630.10:FF:000066">
    <property type="entry name" value="M28 family peptidase"/>
    <property type="match status" value="1"/>
</dbReference>
<feature type="region of interest" description="Disordered" evidence="8">
    <location>
        <begin position="525"/>
        <end position="576"/>
    </location>
</feature>
<proteinExistence type="inferred from homology"/>
<feature type="domain" description="P/Homo B" evidence="10">
    <location>
        <begin position="864"/>
        <end position="982"/>
    </location>
</feature>
<dbReference type="CDD" id="cd09597">
    <property type="entry name" value="M4_TLP"/>
    <property type="match status" value="1"/>
</dbReference>
<keyword evidence="6" id="KW-0862">Zinc</keyword>
<evidence type="ECO:0000256" key="2">
    <source>
        <dbReference type="ARBA" id="ARBA00022670"/>
    </source>
</evidence>
<dbReference type="Pfam" id="PF01483">
    <property type="entry name" value="P_proprotein"/>
    <property type="match status" value="1"/>
</dbReference>
<evidence type="ECO:0000256" key="1">
    <source>
        <dbReference type="ARBA" id="ARBA00005957"/>
    </source>
</evidence>
<dbReference type="Pfam" id="PF01447">
    <property type="entry name" value="Peptidase_M4"/>
    <property type="match status" value="1"/>
</dbReference>
<dbReference type="InterPro" id="IPR013856">
    <property type="entry name" value="Peptidase_M4_domain"/>
</dbReference>
<dbReference type="InterPro" id="IPR007484">
    <property type="entry name" value="Peptidase_M28"/>
</dbReference>
<keyword evidence="12" id="KW-1185">Reference proteome</keyword>
<keyword evidence="2 11" id="KW-0645">Protease</keyword>
<organism evidence="11 12">
    <name type="scientific">Actinoplanes xinjiangensis</name>
    <dbReference type="NCBI Taxonomy" id="512350"/>
    <lineage>
        <taxon>Bacteria</taxon>
        <taxon>Bacillati</taxon>
        <taxon>Actinomycetota</taxon>
        <taxon>Actinomycetes</taxon>
        <taxon>Micromonosporales</taxon>
        <taxon>Micromonosporaceae</taxon>
        <taxon>Actinoplanes</taxon>
    </lineage>
</organism>
<dbReference type="Gene3D" id="3.40.630.10">
    <property type="entry name" value="Zn peptidases"/>
    <property type="match status" value="1"/>
</dbReference>
<evidence type="ECO:0000256" key="7">
    <source>
        <dbReference type="ARBA" id="ARBA00023049"/>
    </source>
</evidence>
<dbReference type="PANTHER" id="PTHR33794:SF1">
    <property type="entry name" value="BACILLOLYSIN"/>
    <property type="match status" value="1"/>
</dbReference>
<evidence type="ECO:0000313" key="12">
    <source>
        <dbReference type="Proteomes" id="UP000245697"/>
    </source>
</evidence>
<keyword evidence="3" id="KW-0479">Metal-binding</keyword>
<dbReference type="SUPFAM" id="SSF49785">
    <property type="entry name" value="Galactose-binding domain-like"/>
    <property type="match status" value="1"/>
</dbReference>
<dbReference type="InterPro" id="IPR050728">
    <property type="entry name" value="Zinc_Metalloprotease_M4"/>
</dbReference>
<dbReference type="Pfam" id="PF02868">
    <property type="entry name" value="Peptidase_M4_C"/>
    <property type="match status" value="1"/>
</dbReference>
<dbReference type="InterPro" id="IPR002884">
    <property type="entry name" value="P_dom"/>
</dbReference>
<dbReference type="AlphaFoldDB" id="A0A316F709"/>
<evidence type="ECO:0000256" key="8">
    <source>
        <dbReference type="SAM" id="MobiDB-lite"/>
    </source>
</evidence>
<evidence type="ECO:0000256" key="4">
    <source>
        <dbReference type="ARBA" id="ARBA00022729"/>
    </source>
</evidence>
<dbReference type="Pfam" id="PF04389">
    <property type="entry name" value="Peptidase_M28"/>
    <property type="match status" value="1"/>
</dbReference>
<dbReference type="GO" id="GO:0006508">
    <property type="term" value="P:proteolysis"/>
    <property type="evidence" value="ECO:0007669"/>
    <property type="project" value="UniProtKB-KW"/>
</dbReference>
<name>A0A316F709_9ACTN</name>
<gene>
    <name evidence="11" type="ORF">BC793_122117</name>
</gene>
<dbReference type="SUPFAM" id="SSF53187">
    <property type="entry name" value="Zn-dependent exopeptidases"/>
    <property type="match status" value="1"/>
</dbReference>
<keyword evidence="4 9" id="KW-0732">Signal</keyword>
<keyword evidence="5" id="KW-0378">Hydrolase</keyword>
<dbReference type="InterPro" id="IPR001570">
    <property type="entry name" value="Peptidase_M4_C_domain"/>
</dbReference>
<dbReference type="Pfam" id="PF07504">
    <property type="entry name" value="FTP"/>
    <property type="match status" value="1"/>
</dbReference>
<dbReference type="GO" id="GO:0046872">
    <property type="term" value="F:metal ion binding"/>
    <property type="evidence" value="ECO:0007669"/>
    <property type="project" value="UniProtKB-KW"/>
</dbReference>
<accession>A0A316F709</accession>
<evidence type="ECO:0000259" key="10">
    <source>
        <dbReference type="PROSITE" id="PS51829"/>
    </source>
</evidence>